<dbReference type="AlphaFoldDB" id="A0A3P6UBI3"/>
<evidence type="ECO:0000256" key="1">
    <source>
        <dbReference type="SAM" id="MobiDB-lite"/>
    </source>
</evidence>
<dbReference type="Proteomes" id="UP000271889">
    <property type="component" value="Unassembled WGS sequence"/>
</dbReference>
<dbReference type="SUPFAM" id="SSF50044">
    <property type="entry name" value="SH3-domain"/>
    <property type="match status" value="1"/>
</dbReference>
<proteinExistence type="predicted"/>
<evidence type="ECO:0008006" key="4">
    <source>
        <dbReference type="Google" id="ProtNLM"/>
    </source>
</evidence>
<dbReference type="EMBL" id="UYRV01023871">
    <property type="protein sequence ID" value="VDK74431.1"/>
    <property type="molecule type" value="Genomic_DNA"/>
</dbReference>
<name>A0A3P6UBI3_CYLGO</name>
<gene>
    <name evidence="2" type="ORF">CGOC_LOCUS7035</name>
</gene>
<dbReference type="InterPro" id="IPR036028">
    <property type="entry name" value="SH3-like_dom_sf"/>
</dbReference>
<evidence type="ECO:0000313" key="3">
    <source>
        <dbReference type="Proteomes" id="UP000271889"/>
    </source>
</evidence>
<keyword evidence="3" id="KW-1185">Reference proteome</keyword>
<protein>
    <recommendedName>
        <fullName evidence="4">SH3 domain-containing protein</fullName>
    </recommendedName>
</protein>
<feature type="region of interest" description="Disordered" evidence="1">
    <location>
        <begin position="42"/>
        <end position="79"/>
    </location>
</feature>
<evidence type="ECO:0000313" key="2">
    <source>
        <dbReference type="EMBL" id="VDK74431.1"/>
    </source>
</evidence>
<dbReference type="Gene3D" id="2.30.30.40">
    <property type="entry name" value="SH3 Domains"/>
    <property type="match status" value="1"/>
</dbReference>
<accession>A0A3P6UBI3</accession>
<feature type="compositionally biased region" description="Polar residues" evidence="1">
    <location>
        <begin position="42"/>
        <end position="55"/>
    </location>
</feature>
<sequence length="93" mass="10507">MLEANIKYNNDWWIGRLVKEGHDLGFIPSPVKLESLRQQTAKAGKFKQSTSTSNLGALDNMMPRSDSRGSTPPTPAGMRNFCEKCVHELHDYR</sequence>
<dbReference type="OrthoDB" id="5962384at2759"/>
<dbReference type="PANTHER" id="PTHR11824">
    <property type="entry name" value="VOLTAGE-DEPENDENT CALCIUM CHANNEL BETA SUBUNIT"/>
    <property type="match status" value="1"/>
</dbReference>
<organism evidence="2 3">
    <name type="scientific">Cylicostephanus goldi</name>
    <name type="common">Nematode worm</name>
    <dbReference type="NCBI Taxonomy" id="71465"/>
    <lineage>
        <taxon>Eukaryota</taxon>
        <taxon>Metazoa</taxon>
        <taxon>Ecdysozoa</taxon>
        <taxon>Nematoda</taxon>
        <taxon>Chromadorea</taxon>
        <taxon>Rhabditida</taxon>
        <taxon>Rhabditina</taxon>
        <taxon>Rhabditomorpha</taxon>
        <taxon>Strongyloidea</taxon>
        <taxon>Strongylidae</taxon>
        <taxon>Cylicostephanus</taxon>
    </lineage>
</organism>
<reference evidence="2 3" key="1">
    <citation type="submission" date="2018-11" db="EMBL/GenBank/DDBJ databases">
        <authorList>
            <consortium name="Pathogen Informatics"/>
        </authorList>
    </citation>
    <scope>NUCLEOTIDE SEQUENCE [LARGE SCALE GENOMIC DNA]</scope>
</reference>